<evidence type="ECO:0000313" key="1">
    <source>
        <dbReference type="EMBL" id="OGF28963.1"/>
    </source>
</evidence>
<dbReference type="STRING" id="1797995.A2242_01050"/>
<dbReference type="GO" id="GO:0016884">
    <property type="term" value="F:carbon-nitrogen ligase activity, with glutamine as amido-N-donor"/>
    <property type="evidence" value="ECO:0007669"/>
    <property type="project" value="InterPro"/>
</dbReference>
<dbReference type="Gene3D" id="1.10.10.410">
    <property type="match status" value="1"/>
</dbReference>
<comment type="caution">
    <text evidence="1">The sequence shown here is derived from an EMBL/GenBank/DDBJ whole genome shotgun (WGS) entry which is preliminary data.</text>
</comment>
<dbReference type="PANTHER" id="PTHR28055">
    <property type="entry name" value="ALTERED INHERITANCE OF MITOCHONDRIA PROTEIN 41, MITOCHONDRIAL"/>
    <property type="match status" value="1"/>
</dbReference>
<dbReference type="Gene3D" id="1.10.1510.10">
    <property type="entry name" value="Uncharacterised protein YqeY/AIM41 PF09424, N-terminal domain"/>
    <property type="match status" value="1"/>
</dbReference>
<gene>
    <name evidence="1" type="ORF">A2242_01050</name>
</gene>
<dbReference type="InterPro" id="IPR003789">
    <property type="entry name" value="Asn/Gln_tRNA_amidoTrase-B-like"/>
</dbReference>
<dbReference type="SUPFAM" id="SSF89095">
    <property type="entry name" value="GatB/YqeY motif"/>
    <property type="match status" value="1"/>
</dbReference>
<sequence length="148" mass="16415">MTTKQQILDDFIKAYKEKNEIKKRTLESIKSEILVFEKQKEGNEACPEKLAEILKSMAKKRREAIEAFEAAGRTELAQREKEELAIIKSYLPEQLSAAQVREAVERIVSENGFGKADFGKAMGAVMAELNGQAEGTLVAGVLKELLAA</sequence>
<dbReference type="EMBL" id="MFGC01000003">
    <property type="protein sequence ID" value="OGF28963.1"/>
    <property type="molecule type" value="Genomic_DNA"/>
</dbReference>
<dbReference type="Pfam" id="PF09424">
    <property type="entry name" value="YqeY"/>
    <property type="match status" value="1"/>
</dbReference>
<dbReference type="Proteomes" id="UP000178925">
    <property type="component" value="Unassembled WGS sequence"/>
</dbReference>
<dbReference type="InterPro" id="IPR019004">
    <property type="entry name" value="YqeY/Aim41"/>
</dbReference>
<reference evidence="1 2" key="1">
    <citation type="journal article" date="2016" name="Nat. Commun.">
        <title>Thousands of microbial genomes shed light on interconnected biogeochemical processes in an aquifer system.</title>
        <authorList>
            <person name="Anantharaman K."/>
            <person name="Brown C.T."/>
            <person name="Hug L.A."/>
            <person name="Sharon I."/>
            <person name="Castelle C.J."/>
            <person name="Probst A.J."/>
            <person name="Thomas B.C."/>
            <person name="Singh A."/>
            <person name="Wilkins M.J."/>
            <person name="Karaoz U."/>
            <person name="Brodie E.L."/>
            <person name="Williams K.H."/>
            <person name="Hubbard S.S."/>
            <person name="Banfield J.F."/>
        </authorList>
    </citation>
    <scope>NUCLEOTIDE SEQUENCE [LARGE SCALE GENOMIC DNA]</scope>
</reference>
<name>A0A1F5SR89_9BACT</name>
<evidence type="ECO:0000313" key="2">
    <source>
        <dbReference type="Proteomes" id="UP000178925"/>
    </source>
</evidence>
<dbReference type="AlphaFoldDB" id="A0A1F5SR89"/>
<accession>A0A1F5SR89</accession>
<dbReference type="InterPro" id="IPR042184">
    <property type="entry name" value="YqeY/Aim41_N"/>
</dbReference>
<proteinExistence type="predicted"/>
<dbReference type="InterPro" id="IPR023168">
    <property type="entry name" value="GatB_Yqey_C_2"/>
</dbReference>
<dbReference type="PANTHER" id="PTHR28055:SF1">
    <property type="entry name" value="ALTERED INHERITANCE OF MITOCHONDRIA PROTEIN 41, MITOCHONDRIAL"/>
    <property type="match status" value="1"/>
</dbReference>
<evidence type="ECO:0008006" key="3">
    <source>
        <dbReference type="Google" id="ProtNLM"/>
    </source>
</evidence>
<protein>
    <recommendedName>
        <fullName evidence="3">Glutamyl-tRNA amidotransferase</fullName>
    </recommendedName>
</protein>
<organism evidence="1 2">
    <name type="scientific">Candidatus Falkowbacteria bacterium RIFOXYA2_FULL_47_9</name>
    <dbReference type="NCBI Taxonomy" id="1797995"/>
    <lineage>
        <taxon>Bacteria</taxon>
        <taxon>Candidatus Falkowiibacteriota</taxon>
    </lineage>
</organism>